<evidence type="ECO:0000259" key="5">
    <source>
        <dbReference type="PROSITE" id="PS51379"/>
    </source>
</evidence>
<dbReference type="Gene3D" id="3.30.413.10">
    <property type="entry name" value="Sulfite Reductase Hemoprotein, domain 1"/>
    <property type="match status" value="1"/>
</dbReference>
<organism evidence="6 7">
    <name type="scientific">Desulfobulbus oralis</name>
    <dbReference type="NCBI Taxonomy" id="1986146"/>
    <lineage>
        <taxon>Bacteria</taxon>
        <taxon>Pseudomonadati</taxon>
        <taxon>Thermodesulfobacteriota</taxon>
        <taxon>Desulfobulbia</taxon>
        <taxon>Desulfobulbales</taxon>
        <taxon>Desulfobulbaceae</taxon>
        <taxon>Desulfobulbus</taxon>
    </lineage>
</organism>
<dbReference type="SUPFAM" id="SSF55124">
    <property type="entry name" value="Nitrite/Sulfite reductase N-terminal domain-like"/>
    <property type="match status" value="1"/>
</dbReference>
<accession>A0A2L1GMB6</accession>
<dbReference type="NCBIfam" id="TIGR02064">
    <property type="entry name" value="dsrA"/>
    <property type="match status" value="1"/>
</dbReference>
<dbReference type="Pfam" id="PF01077">
    <property type="entry name" value="NIR_SIR"/>
    <property type="match status" value="1"/>
</dbReference>
<keyword evidence="2" id="KW-0479">Metal-binding</keyword>
<dbReference type="KEGG" id="deo:CAY53_04490"/>
<keyword evidence="7" id="KW-1185">Reference proteome</keyword>
<dbReference type="RefSeq" id="WP_104936116.1">
    <property type="nucleotide sequence ID" value="NZ_CP021255.1"/>
</dbReference>
<evidence type="ECO:0000256" key="4">
    <source>
        <dbReference type="ARBA" id="ARBA00023014"/>
    </source>
</evidence>
<dbReference type="AlphaFoldDB" id="A0A2L1GMB6"/>
<dbReference type="PROSITE" id="PS51379">
    <property type="entry name" value="4FE4S_FER_2"/>
    <property type="match status" value="1"/>
</dbReference>
<dbReference type="InterPro" id="IPR011806">
    <property type="entry name" value="DsrA"/>
</dbReference>
<dbReference type="GO" id="GO:0016002">
    <property type="term" value="F:sulfite reductase activity"/>
    <property type="evidence" value="ECO:0007669"/>
    <property type="project" value="TreeGrafter"/>
</dbReference>
<keyword evidence="3" id="KW-0408">Iron</keyword>
<dbReference type="InterPro" id="IPR045169">
    <property type="entry name" value="NO2/SO3_Rdtase_4Fe4S_prot"/>
</dbReference>
<protein>
    <submittedName>
        <fullName evidence="6">Dissimilatory-type sulfite reductase subunit alpha</fullName>
    </submittedName>
</protein>
<dbReference type="EMBL" id="CP021255">
    <property type="protein sequence ID" value="AVD70829.1"/>
    <property type="molecule type" value="Genomic_DNA"/>
</dbReference>
<dbReference type="InterPro" id="IPR017896">
    <property type="entry name" value="4Fe4S_Fe-S-bd"/>
</dbReference>
<sequence>MAKHQTPLLDELEKGPWPSFVTALKQQAETKPECWDLLGQLELSYKDRITHWKHGGIVGVFGYGGGVVGRYSDRPDLFPGVEHFHTMRVNQPSGMYYSTQHLRAMMDLWEKYGSGVTNMHGSTGDMILLGCRTESLELMFHDMTHQLNQDLGGSGSNLRTPSCCLGESRCEWACYDTQEVCHTLTQKYQDELHRPAFPYKFKFKFSGCPNDCVAAIARCDFAVIGTWKDDIRIDQDAVKKYIACDPAYPADGGAHKGRDWGKFDIQKEVINLCPTHCMKMDGDKLVIDNSECNRCMHCINVMPRALRPGLEKGATISIGAKAPILEGAQFATLVVPFVKVSKDDDYETLTEYIEKIWDWWMEVGKNRERVGETMQRVGLPTFLKVMEIEPLPQHVKEPRSNPYIFWREEEVPGGWERDIVEFRKRHAA</sequence>
<dbReference type="GO" id="GO:0046872">
    <property type="term" value="F:metal ion binding"/>
    <property type="evidence" value="ECO:0007669"/>
    <property type="project" value="UniProtKB-KW"/>
</dbReference>
<dbReference type="Gene3D" id="6.10.140.1420">
    <property type="match status" value="1"/>
</dbReference>
<dbReference type="InterPro" id="IPR006067">
    <property type="entry name" value="NO2/SO3_Rdtase_4Fe4S_dom"/>
</dbReference>
<dbReference type="SUPFAM" id="SSF56014">
    <property type="entry name" value="Nitrite and sulphite reductase 4Fe-4S domain-like"/>
    <property type="match status" value="1"/>
</dbReference>
<dbReference type="GO" id="GO:0018551">
    <property type="term" value="F:dissimilatory sulfite reductase (NADH) activity"/>
    <property type="evidence" value="ECO:0007669"/>
    <property type="project" value="InterPro"/>
</dbReference>
<dbReference type="InterPro" id="IPR045854">
    <property type="entry name" value="NO2/SO3_Rdtase_4Fe4S_sf"/>
</dbReference>
<evidence type="ECO:0000256" key="1">
    <source>
        <dbReference type="ARBA" id="ARBA00022485"/>
    </source>
</evidence>
<evidence type="ECO:0000256" key="3">
    <source>
        <dbReference type="ARBA" id="ARBA00023004"/>
    </source>
</evidence>
<dbReference type="GO" id="GO:0051539">
    <property type="term" value="F:4 iron, 4 sulfur cluster binding"/>
    <property type="evidence" value="ECO:0007669"/>
    <property type="project" value="UniProtKB-KW"/>
</dbReference>
<dbReference type="GO" id="GO:0050311">
    <property type="term" value="F:sulfite reductase (ferredoxin) activity"/>
    <property type="evidence" value="ECO:0007669"/>
    <property type="project" value="TreeGrafter"/>
</dbReference>
<dbReference type="Gene3D" id="3.30.70.20">
    <property type="match status" value="1"/>
</dbReference>
<keyword evidence="4" id="KW-0411">Iron-sulfur</keyword>
<reference evidence="6" key="1">
    <citation type="submission" date="2017-05" db="EMBL/GenBank/DDBJ databases">
        <authorList>
            <person name="Song R."/>
            <person name="Chenine A.L."/>
            <person name="Ruprecht R.M."/>
        </authorList>
    </citation>
    <scope>NUCLEOTIDE SEQUENCE</scope>
    <source>
        <strain evidence="6">ORNL</strain>
    </source>
</reference>
<evidence type="ECO:0000256" key="2">
    <source>
        <dbReference type="ARBA" id="ARBA00022723"/>
    </source>
</evidence>
<dbReference type="GO" id="GO:0020037">
    <property type="term" value="F:heme binding"/>
    <property type="evidence" value="ECO:0007669"/>
    <property type="project" value="InterPro"/>
</dbReference>
<dbReference type="Proteomes" id="UP000239867">
    <property type="component" value="Chromosome"/>
</dbReference>
<dbReference type="GO" id="GO:0009337">
    <property type="term" value="C:sulfite reductase complex (NADPH)"/>
    <property type="evidence" value="ECO:0007669"/>
    <property type="project" value="TreeGrafter"/>
</dbReference>
<dbReference type="SUPFAM" id="SSF54862">
    <property type="entry name" value="4Fe-4S ferredoxins"/>
    <property type="match status" value="1"/>
</dbReference>
<feature type="domain" description="4Fe-4S ferredoxin-type" evidence="5">
    <location>
        <begin position="283"/>
        <end position="311"/>
    </location>
</feature>
<dbReference type="GO" id="GO:0000103">
    <property type="term" value="P:sulfate assimilation"/>
    <property type="evidence" value="ECO:0007669"/>
    <property type="project" value="TreeGrafter"/>
</dbReference>
<proteinExistence type="predicted"/>
<dbReference type="PANTHER" id="PTHR11493:SF54">
    <property type="entry name" value="ANAEROBIC SULFITE REDUCTASE SUBUNIT C"/>
    <property type="match status" value="1"/>
</dbReference>
<name>A0A2L1GMB6_9BACT</name>
<dbReference type="PANTHER" id="PTHR11493">
    <property type="entry name" value="SULFITE REDUCTASE [NADPH] SUBUNIT BETA-RELATED"/>
    <property type="match status" value="1"/>
</dbReference>
<evidence type="ECO:0000313" key="7">
    <source>
        <dbReference type="Proteomes" id="UP000239867"/>
    </source>
</evidence>
<gene>
    <name evidence="6" type="ORF">CAY53_04490</name>
</gene>
<dbReference type="InterPro" id="IPR036136">
    <property type="entry name" value="Nit/Sulf_reduc_fer-like_dom_sf"/>
</dbReference>
<dbReference type="OrthoDB" id="9800558at2"/>
<reference evidence="6" key="2">
    <citation type="journal article" date="2018" name="MBio">
        <title>Insights into the evolution of host association through the isolation and characterization of a novel human periodontal pathobiont, Desulfobulbus oralis.</title>
        <authorList>
            <person name="Cross K.L."/>
            <person name="Chirania P."/>
            <person name="Xiong W."/>
            <person name="Beall C.J."/>
            <person name="Elkins J.G."/>
            <person name="Giannone R.J."/>
            <person name="Griffen A.L."/>
            <person name="Guss A.M."/>
            <person name="Hettich R.L."/>
            <person name="Joshi S.S."/>
            <person name="Mokrzan E.M."/>
            <person name="Martin R.K."/>
            <person name="Zhulin I.B."/>
            <person name="Leys E.J."/>
            <person name="Podar M."/>
        </authorList>
    </citation>
    <scope>NUCLEOTIDE SEQUENCE [LARGE SCALE GENOMIC DNA]</scope>
    <source>
        <strain evidence="6">ORNL</strain>
    </source>
</reference>
<keyword evidence="1" id="KW-0004">4Fe-4S</keyword>
<dbReference type="Gene3D" id="3.30.70.2500">
    <property type="match status" value="1"/>
</dbReference>
<evidence type="ECO:0000313" key="6">
    <source>
        <dbReference type="EMBL" id="AVD70829.1"/>
    </source>
</evidence>